<protein>
    <submittedName>
        <fullName evidence="3">Glycosyl transferase family 1</fullName>
    </submittedName>
</protein>
<keyword evidence="1 3" id="KW-0808">Transferase</keyword>
<dbReference type="GO" id="GO:0016757">
    <property type="term" value="F:glycosyltransferase activity"/>
    <property type="evidence" value="ECO:0007669"/>
    <property type="project" value="InterPro"/>
</dbReference>
<dbReference type="OrthoDB" id="9797829at2"/>
<dbReference type="PANTHER" id="PTHR46401">
    <property type="entry name" value="GLYCOSYLTRANSFERASE WBBK-RELATED"/>
    <property type="match status" value="1"/>
</dbReference>
<dbReference type="InterPro" id="IPR001296">
    <property type="entry name" value="Glyco_trans_1"/>
</dbReference>
<dbReference type="EMBL" id="QCXX01000004">
    <property type="protein sequence ID" value="PUV23708.1"/>
    <property type="molecule type" value="Genomic_DNA"/>
</dbReference>
<dbReference type="Gene3D" id="3.40.50.2000">
    <property type="entry name" value="Glycogen Phosphorylase B"/>
    <property type="match status" value="1"/>
</dbReference>
<dbReference type="PANTHER" id="PTHR46401:SF2">
    <property type="entry name" value="GLYCOSYLTRANSFERASE WBBK-RELATED"/>
    <property type="match status" value="1"/>
</dbReference>
<comment type="caution">
    <text evidence="3">The sequence shown here is derived from an EMBL/GenBank/DDBJ whole genome shotgun (WGS) entry which is preliminary data.</text>
</comment>
<dbReference type="Pfam" id="PF00534">
    <property type="entry name" value="Glycos_transf_1"/>
    <property type="match status" value="1"/>
</dbReference>
<dbReference type="Proteomes" id="UP000250831">
    <property type="component" value="Unassembled WGS sequence"/>
</dbReference>
<name>A0A363NSH9_9SPHI</name>
<evidence type="ECO:0000313" key="3">
    <source>
        <dbReference type="EMBL" id="PUV23708.1"/>
    </source>
</evidence>
<gene>
    <name evidence="3" type="ORF">DCO56_17640</name>
</gene>
<evidence type="ECO:0000259" key="2">
    <source>
        <dbReference type="Pfam" id="PF00534"/>
    </source>
</evidence>
<evidence type="ECO:0000313" key="4">
    <source>
        <dbReference type="Proteomes" id="UP000250831"/>
    </source>
</evidence>
<keyword evidence="4" id="KW-1185">Reference proteome</keyword>
<dbReference type="AlphaFoldDB" id="A0A363NSH9"/>
<dbReference type="GO" id="GO:0009103">
    <property type="term" value="P:lipopolysaccharide biosynthetic process"/>
    <property type="evidence" value="ECO:0007669"/>
    <property type="project" value="TreeGrafter"/>
</dbReference>
<reference evidence="3 4" key="1">
    <citation type="submission" date="2018-04" db="EMBL/GenBank/DDBJ databases">
        <title>Sphingobacterium sp. M46 Genome.</title>
        <authorList>
            <person name="Cheng J."/>
            <person name="Li Y."/>
        </authorList>
    </citation>
    <scope>NUCLEOTIDE SEQUENCE [LARGE SCALE GENOMIC DNA]</scope>
    <source>
        <strain evidence="3 4">M46</strain>
    </source>
</reference>
<proteinExistence type="predicted"/>
<dbReference type="SUPFAM" id="SSF53756">
    <property type="entry name" value="UDP-Glycosyltransferase/glycogen phosphorylase"/>
    <property type="match status" value="1"/>
</dbReference>
<dbReference type="RefSeq" id="WP_108635046.1">
    <property type="nucleotide sequence ID" value="NZ_QCXX01000004.1"/>
</dbReference>
<organism evidence="3 4">
    <name type="scientific">Sphingobacterium athyrii</name>
    <dbReference type="NCBI Taxonomy" id="2152717"/>
    <lineage>
        <taxon>Bacteria</taxon>
        <taxon>Pseudomonadati</taxon>
        <taxon>Bacteroidota</taxon>
        <taxon>Sphingobacteriia</taxon>
        <taxon>Sphingobacteriales</taxon>
        <taxon>Sphingobacteriaceae</taxon>
        <taxon>Sphingobacterium</taxon>
    </lineage>
</organism>
<sequence length="347" mass="40333">MEQDLIIYFICPTNKYATGGVKQMYRQVEVLNDNGINARILHKWHGNREKWLQNNPPISYSPYIFKQIKYKANSKSINIFRRLTLFFLKMISKKIGSNSILVFPEFYGLNAHKITPNLPRVIFNQNCYYTFDHSDNFDLQNNTYTDDKTLAVITVSEDSQSYLKYIFPKIPIHKLRLGINNELFFYSKEKKKQICFMPRKLSHDISQVINILRLRGMDSSWNLVPIEDKSEKEVAQIMRESSIFLSFNHREGFGLPPAEAMACGCIVVGYIGRGGAEYFKPEFSYSVEEGDIIGYVNKIIYVINLFETNVDLVTVQRKQASDFILNNYSINNEISDVVDVWKNTLKN</sequence>
<evidence type="ECO:0000256" key="1">
    <source>
        <dbReference type="ARBA" id="ARBA00022679"/>
    </source>
</evidence>
<feature type="domain" description="Glycosyl transferase family 1" evidence="2">
    <location>
        <begin position="229"/>
        <end position="312"/>
    </location>
</feature>
<accession>A0A363NSH9</accession>